<accession>A0AAX2JCA2</accession>
<name>A0AAX2JCA2_9FUSO</name>
<dbReference type="RefSeq" id="WP_005981449.1">
    <property type="nucleotide sequence ID" value="NZ_CABKNW010000005.1"/>
</dbReference>
<dbReference type="Pfam" id="PF10934">
    <property type="entry name" value="Sheath_initiator"/>
    <property type="match status" value="1"/>
</dbReference>
<sequence>MGASIELDKDNEIVFDDIGQCGLVSEEEDIMQAIRVELCQNKEQWHLNTNFGVPWLNDRNTGILQGKVENRRIINEISKVIKKYKIDRIKKIEFTDNNNLKIEIVLKGQDRELIIE</sequence>
<dbReference type="Proteomes" id="UP000249008">
    <property type="component" value="Chromosome 1"/>
</dbReference>
<dbReference type="KEGG" id="ful:C4N20_01875"/>
<reference evidence="1 2" key="1">
    <citation type="submission" date="2018-06" db="EMBL/GenBank/DDBJ databases">
        <authorList>
            <consortium name="Pathogen Informatics"/>
            <person name="Doyle S."/>
        </authorList>
    </citation>
    <scope>NUCLEOTIDE SEQUENCE [LARGE SCALE GENOMIC DNA]</scope>
    <source>
        <strain evidence="1 2">NCTC12112</strain>
    </source>
</reference>
<gene>
    <name evidence="1" type="ORF">NCTC12112_02253</name>
</gene>
<organism evidence="1 2">
    <name type="scientific">Fusobacterium ulcerans</name>
    <dbReference type="NCBI Taxonomy" id="861"/>
    <lineage>
        <taxon>Bacteria</taxon>
        <taxon>Fusobacteriati</taxon>
        <taxon>Fusobacteriota</taxon>
        <taxon>Fusobacteriia</taxon>
        <taxon>Fusobacteriales</taxon>
        <taxon>Fusobacteriaceae</taxon>
        <taxon>Fusobacterium</taxon>
    </lineage>
</organism>
<proteinExistence type="predicted"/>
<protein>
    <submittedName>
        <fullName evidence="1">Uncharacterized protein</fullName>
    </submittedName>
</protein>
<dbReference type="EMBL" id="LS483487">
    <property type="protein sequence ID" value="SQJ08847.1"/>
    <property type="molecule type" value="Genomic_DNA"/>
</dbReference>
<dbReference type="GeneID" id="78453538"/>
<dbReference type="InterPro" id="IPR020288">
    <property type="entry name" value="Sheath_initiator"/>
</dbReference>
<evidence type="ECO:0000313" key="1">
    <source>
        <dbReference type="EMBL" id="SQJ08847.1"/>
    </source>
</evidence>
<dbReference type="AlphaFoldDB" id="A0AAX2JCA2"/>
<evidence type="ECO:0000313" key="2">
    <source>
        <dbReference type="Proteomes" id="UP000249008"/>
    </source>
</evidence>